<keyword evidence="12" id="KW-1185">Reference proteome</keyword>
<dbReference type="InterPro" id="IPR000454">
    <property type="entry name" value="ATP_synth_F0_csu"/>
</dbReference>
<keyword evidence="6 9" id="KW-0446">Lipid-binding</keyword>
<dbReference type="PANTHER" id="PTHR10031:SF0">
    <property type="entry name" value="ATPASE PROTEIN 9"/>
    <property type="match status" value="1"/>
</dbReference>
<feature type="transmembrane region" description="Helical" evidence="9">
    <location>
        <begin position="53"/>
        <end position="77"/>
    </location>
</feature>
<proteinExistence type="inferred from homology"/>
<sequence length="78" mass="7884">MEGDITLGLKYVGAGLATLGMIGAAIGVGNIFGSFLDAAMRNPSAAPQQTGNLFIGMALSEALGILSFLVAILILFVV</sequence>
<reference evidence="11 12" key="1">
    <citation type="journal article" date="2014" name="Antonie Van Leeuwenhoek">
        <title>Hyphomonas beringensis sp. nov. and Hyphomonas chukchiensis sp. nov., isolated from surface seawater of the Bering Sea and Chukchi Sea.</title>
        <authorList>
            <person name="Li C."/>
            <person name="Lai Q."/>
            <person name="Li G."/>
            <person name="Dong C."/>
            <person name="Wang J."/>
            <person name="Liao Y."/>
            <person name="Shao Z."/>
        </authorList>
    </citation>
    <scope>NUCLEOTIDE SEQUENCE [LARGE SCALE GENOMIC DNA]</scope>
    <source>
        <strain evidence="11 12">VP2</strain>
    </source>
</reference>
<keyword evidence="7 9" id="KW-0472">Membrane</keyword>
<comment type="similarity">
    <text evidence="2 9">Belongs to the ATPase C chain family.</text>
</comment>
<keyword evidence="4 9" id="KW-0812">Transmembrane</keyword>
<dbReference type="NCBIfam" id="NF005733">
    <property type="entry name" value="PRK07558.1"/>
    <property type="match status" value="1"/>
</dbReference>
<comment type="function">
    <text evidence="9">F(1)F(0) ATP synthase produces ATP from ADP in the presence of a proton or sodium gradient. F-type ATPases consist of two structural domains, F(1) containing the extramembraneous catalytic core and F(0) containing the membrane proton channel, linked together by a central stalk and a peripheral stalk. During catalysis, ATP synthesis in the catalytic domain of F(1) is coupled via a rotary mechanism of the central stalk subunits to proton translocation.</text>
</comment>
<keyword evidence="5 9" id="KW-1133">Transmembrane helix</keyword>
<comment type="subcellular location">
    <subcellularLocation>
        <location evidence="9">Cell membrane</location>
        <topology evidence="9">Multi-pass membrane protein</topology>
    </subcellularLocation>
    <subcellularLocation>
        <location evidence="1">Membrane</location>
        <topology evidence="1">Multi-pass membrane protein</topology>
    </subcellularLocation>
</comment>
<comment type="function">
    <text evidence="9">Key component of the F(0) channel; it plays a direct role in translocation across the membrane. A homomeric c-ring of between 10-14 subunits forms the central stalk rotor element with the F(1) delta and epsilon subunits.</text>
</comment>
<dbReference type="AlphaFoldDB" id="A0A059FGM2"/>
<dbReference type="InterPro" id="IPR035921">
    <property type="entry name" value="F/V-ATP_Csub_sf"/>
</dbReference>
<name>A0A059FGM2_9PROT</name>
<dbReference type="GO" id="GO:0045259">
    <property type="term" value="C:proton-transporting ATP synthase complex"/>
    <property type="evidence" value="ECO:0007669"/>
    <property type="project" value="UniProtKB-KW"/>
</dbReference>
<dbReference type="InterPro" id="IPR002379">
    <property type="entry name" value="ATPase_proteolipid_c-like_dom"/>
</dbReference>
<dbReference type="PANTHER" id="PTHR10031">
    <property type="entry name" value="ATP SYNTHASE LIPID-BINDING PROTEIN, MITOCHONDRIAL"/>
    <property type="match status" value="1"/>
</dbReference>
<dbReference type="GO" id="GO:0033177">
    <property type="term" value="C:proton-transporting two-sector ATPase complex, proton-transporting domain"/>
    <property type="evidence" value="ECO:0007669"/>
    <property type="project" value="InterPro"/>
</dbReference>
<dbReference type="Gene3D" id="1.20.20.10">
    <property type="entry name" value="F1F0 ATP synthase subunit C"/>
    <property type="match status" value="1"/>
</dbReference>
<dbReference type="InterPro" id="IPR038662">
    <property type="entry name" value="ATP_synth_F0_csu_sf"/>
</dbReference>
<accession>A0A059FGM2</accession>
<keyword evidence="9" id="KW-0406">Ion transport</keyword>
<dbReference type="Pfam" id="PF00137">
    <property type="entry name" value="ATP-synt_C"/>
    <property type="match status" value="1"/>
</dbReference>
<evidence type="ECO:0000256" key="8">
    <source>
        <dbReference type="ARBA" id="ARBA00023310"/>
    </source>
</evidence>
<evidence type="ECO:0000313" key="12">
    <source>
        <dbReference type="Proteomes" id="UP000024816"/>
    </source>
</evidence>
<comment type="caution">
    <text evidence="11">The sequence shown here is derived from an EMBL/GenBank/DDBJ whole genome shotgun (WGS) entry which is preliminary data.</text>
</comment>
<dbReference type="PATRIC" id="fig|1280952.3.peg.1052"/>
<keyword evidence="9" id="KW-1003">Cell membrane</keyword>
<keyword evidence="8 9" id="KW-0066">ATP synthesis</keyword>
<dbReference type="SUPFAM" id="SSF81333">
    <property type="entry name" value="F1F0 ATP synthase subunit C"/>
    <property type="match status" value="1"/>
</dbReference>
<dbReference type="PRINTS" id="PR00124">
    <property type="entry name" value="ATPASEC"/>
</dbReference>
<dbReference type="GO" id="GO:0008289">
    <property type="term" value="F:lipid binding"/>
    <property type="evidence" value="ECO:0007669"/>
    <property type="project" value="UniProtKB-KW"/>
</dbReference>
<evidence type="ECO:0000256" key="2">
    <source>
        <dbReference type="ARBA" id="ARBA00006704"/>
    </source>
</evidence>
<dbReference type="GO" id="GO:0046933">
    <property type="term" value="F:proton-transporting ATP synthase activity, rotational mechanism"/>
    <property type="evidence" value="ECO:0007669"/>
    <property type="project" value="UniProtKB-UniRule"/>
</dbReference>
<feature type="domain" description="V-ATPase proteolipid subunit C-like" evidence="10">
    <location>
        <begin position="12"/>
        <end position="74"/>
    </location>
</feature>
<dbReference type="STRING" id="1280952.HJA_05307"/>
<keyword evidence="9" id="KW-0813">Transport</keyword>
<dbReference type="EMBL" id="ARYJ01000003">
    <property type="protein sequence ID" value="KCZ89643.1"/>
    <property type="molecule type" value="Genomic_DNA"/>
</dbReference>
<keyword evidence="3 9" id="KW-0138">CF(0)</keyword>
<evidence type="ECO:0000256" key="1">
    <source>
        <dbReference type="ARBA" id="ARBA00004141"/>
    </source>
</evidence>
<gene>
    <name evidence="9" type="primary">atpE</name>
    <name evidence="11" type="ORF">HJA_05307</name>
</gene>
<evidence type="ECO:0000313" key="11">
    <source>
        <dbReference type="EMBL" id="KCZ89643.1"/>
    </source>
</evidence>
<dbReference type="Proteomes" id="UP000024816">
    <property type="component" value="Unassembled WGS sequence"/>
</dbReference>
<evidence type="ECO:0000256" key="6">
    <source>
        <dbReference type="ARBA" id="ARBA00023121"/>
    </source>
</evidence>
<organism evidence="11 12">
    <name type="scientific">Hyphomonas jannaschiana VP2</name>
    <dbReference type="NCBI Taxonomy" id="1280952"/>
    <lineage>
        <taxon>Bacteria</taxon>
        <taxon>Pseudomonadati</taxon>
        <taxon>Pseudomonadota</taxon>
        <taxon>Alphaproteobacteria</taxon>
        <taxon>Hyphomonadales</taxon>
        <taxon>Hyphomonadaceae</taxon>
        <taxon>Hyphomonas</taxon>
    </lineage>
</organism>
<evidence type="ECO:0000256" key="9">
    <source>
        <dbReference type="HAMAP-Rule" id="MF_01396"/>
    </source>
</evidence>
<feature type="site" description="Reversibly protonated during proton transport" evidence="9">
    <location>
        <position position="61"/>
    </location>
</feature>
<dbReference type="CDD" id="cd18182">
    <property type="entry name" value="ATP-synt_Fo_c_ATP5G3"/>
    <property type="match status" value="1"/>
</dbReference>
<dbReference type="RefSeq" id="WP_034737903.1">
    <property type="nucleotide sequence ID" value="NZ_ARYJ01000003.1"/>
</dbReference>
<keyword evidence="9" id="KW-0375">Hydrogen ion transport</keyword>
<dbReference type="eggNOG" id="COG0636">
    <property type="taxonomic scope" value="Bacteria"/>
</dbReference>
<protein>
    <recommendedName>
        <fullName evidence="9">ATP synthase subunit c</fullName>
    </recommendedName>
    <alternativeName>
        <fullName evidence="9">ATP synthase F(0) sector subunit c</fullName>
    </alternativeName>
    <alternativeName>
        <fullName evidence="9">F-type ATPase subunit c</fullName>
        <shortName evidence="9">F-ATPase subunit c</shortName>
    </alternativeName>
    <alternativeName>
        <fullName evidence="9">Lipid-binding protein</fullName>
    </alternativeName>
</protein>
<evidence type="ECO:0000256" key="7">
    <source>
        <dbReference type="ARBA" id="ARBA00023136"/>
    </source>
</evidence>
<dbReference type="HAMAP" id="MF_01396">
    <property type="entry name" value="ATP_synth_c_bact"/>
    <property type="match status" value="1"/>
</dbReference>
<evidence type="ECO:0000259" key="10">
    <source>
        <dbReference type="Pfam" id="PF00137"/>
    </source>
</evidence>
<evidence type="ECO:0000256" key="3">
    <source>
        <dbReference type="ARBA" id="ARBA00022547"/>
    </source>
</evidence>
<feature type="transmembrane region" description="Helical" evidence="9">
    <location>
        <begin position="12"/>
        <end position="33"/>
    </location>
</feature>
<evidence type="ECO:0000256" key="5">
    <source>
        <dbReference type="ARBA" id="ARBA00022989"/>
    </source>
</evidence>
<evidence type="ECO:0000256" key="4">
    <source>
        <dbReference type="ARBA" id="ARBA00022692"/>
    </source>
</evidence>
<dbReference type="GO" id="GO:0005886">
    <property type="term" value="C:plasma membrane"/>
    <property type="evidence" value="ECO:0007669"/>
    <property type="project" value="UniProtKB-SubCell"/>
</dbReference>